<sequence>MTRHQSKYQGRFLSTLFLFSFFGITAVHAQEQKINAFVSTLHEQKLFNGSLMIAEKDRVLFQGQTGQSNAGTQEEISSRSQFPIASVTKTFTATAILQLKAKGLLDLDQPVKKYLPEFPYGNVTIRHLLSNTSGLSQYYSLFDQEIEADGNRVITNQDIIPVLKQKNIPPSFTPGDRWEYNNVNFCLAALIVEKVSGKTFHNYMNTFVFRPSGMKDTFVPVDRRVKSKSQVQLYGYPNLYSTALKNVDSLPLPFKIEGHSNFYGNGGIVSTAADLIKFNLALQSGKLLPKKELAEAFNPTILNNGKTVSYKLDEKEVSYGLGWEMYTDTTHGKVVFHDGSLSGLTSILIYNLSTKQAIVMLDNTGSNAVFASVNALMELLGNRAYVIPGKNLPREYANAVVKGDIHKGNDFIRNYESNPSSFRSSERDFIRVGYDLLRNNLIKESLTVFDTASKLYPESWNVYDSFGEALLKAGDKPKAQEMYQKSIKLNPENKNAVEILQKLQKI</sequence>
<comment type="caution">
    <text evidence="4">The sequence shown here is derived from an EMBL/GenBank/DDBJ whole genome shotgun (WGS) entry which is preliminary data.</text>
</comment>
<feature type="domain" description="Beta-lactamase-related" evidence="3">
    <location>
        <begin position="42"/>
        <end position="371"/>
    </location>
</feature>
<feature type="signal peptide" evidence="2">
    <location>
        <begin position="1"/>
        <end position="29"/>
    </location>
</feature>
<dbReference type="Gene3D" id="3.40.710.10">
    <property type="entry name" value="DD-peptidase/beta-lactamase superfamily"/>
    <property type="match status" value="1"/>
</dbReference>
<dbReference type="InterPro" id="IPR019734">
    <property type="entry name" value="TPR_rpt"/>
</dbReference>
<keyword evidence="1" id="KW-0802">TPR repeat</keyword>
<evidence type="ECO:0000256" key="1">
    <source>
        <dbReference type="PROSITE-ProRule" id="PRU00339"/>
    </source>
</evidence>
<dbReference type="InterPro" id="IPR001466">
    <property type="entry name" value="Beta-lactam-related"/>
</dbReference>
<dbReference type="Proteomes" id="UP000636110">
    <property type="component" value="Unassembled WGS sequence"/>
</dbReference>
<dbReference type="PANTHER" id="PTHR46825">
    <property type="entry name" value="D-ALANYL-D-ALANINE-CARBOXYPEPTIDASE/ENDOPEPTIDASE AMPH"/>
    <property type="match status" value="1"/>
</dbReference>
<evidence type="ECO:0000313" key="5">
    <source>
        <dbReference type="Proteomes" id="UP000636110"/>
    </source>
</evidence>
<gene>
    <name evidence="4" type="ORF">GM920_04180</name>
</gene>
<evidence type="ECO:0000259" key="3">
    <source>
        <dbReference type="Pfam" id="PF00144"/>
    </source>
</evidence>
<dbReference type="RefSeq" id="WP_182953691.1">
    <property type="nucleotide sequence ID" value="NZ_WNXC01000001.1"/>
</dbReference>
<dbReference type="SUPFAM" id="SSF56601">
    <property type="entry name" value="beta-lactamase/transpeptidase-like"/>
    <property type="match status" value="1"/>
</dbReference>
<keyword evidence="2" id="KW-0732">Signal</keyword>
<dbReference type="InterPro" id="IPR050491">
    <property type="entry name" value="AmpC-like"/>
</dbReference>
<dbReference type="PANTHER" id="PTHR46825:SF9">
    <property type="entry name" value="BETA-LACTAMASE-RELATED DOMAIN-CONTAINING PROTEIN"/>
    <property type="match status" value="1"/>
</dbReference>
<dbReference type="SUPFAM" id="SSF48452">
    <property type="entry name" value="TPR-like"/>
    <property type="match status" value="1"/>
</dbReference>
<evidence type="ECO:0000256" key="2">
    <source>
        <dbReference type="SAM" id="SignalP"/>
    </source>
</evidence>
<protein>
    <submittedName>
        <fullName evidence="4">Serine hydrolase</fullName>
    </submittedName>
</protein>
<dbReference type="PROSITE" id="PS50005">
    <property type="entry name" value="TPR"/>
    <property type="match status" value="1"/>
</dbReference>
<dbReference type="Pfam" id="PF00144">
    <property type="entry name" value="Beta-lactamase"/>
    <property type="match status" value="1"/>
</dbReference>
<accession>A0ABR6ES65</accession>
<dbReference type="InterPro" id="IPR012338">
    <property type="entry name" value="Beta-lactam/transpept-like"/>
</dbReference>
<reference evidence="4 5" key="1">
    <citation type="submission" date="2019-11" db="EMBL/GenBank/DDBJ databases">
        <title>Description of Pedobacter sp. LMG 31462T.</title>
        <authorList>
            <person name="Carlier A."/>
            <person name="Qi S."/>
            <person name="Vandamme P."/>
        </authorList>
    </citation>
    <scope>NUCLEOTIDE SEQUENCE [LARGE SCALE GENOMIC DNA]</scope>
    <source>
        <strain evidence="4 5">LMG 31462</strain>
    </source>
</reference>
<dbReference type="Gene3D" id="1.25.40.10">
    <property type="entry name" value="Tetratricopeptide repeat domain"/>
    <property type="match status" value="1"/>
</dbReference>
<dbReference type="GO" id="GO:0016787">
    <property type="term" value="F:hydrolase activity"/>
    <property type="evidence" value="ECO:0007669"/>
    <property type="project" value="UniProtKB-KW"/>
</dbReference>
<evidence type="ECO:0000313" key="4">
    <source>
        <dbReference type="EMBL" id="MBB2148105.1"/>
    </source>
</evidence>
<proteinExistence type="predicted"/>
<feature type="chain" id="PRO_5046500272" evidence="2">
    <location>
        <begin position="30"/>
        <end position="506"/>
    </location>
</feature>
<dbReference type="EMBL" id="WNXC01000001">
    <property type="protein sequence ID" value="MBB2148105.1"/>
    <property type="molecule type" value="Genomic_DNA"/>
</dbReference>
<name>A0ABR6ES65_9SPHI</name>
<keyword evidence="4" id="KW-0378">Hydrolase</keyword>
<organism evidence="4 5">
    <name type="scientific">Pedobacter gandavensis</name>
    <dbReference type="NCBI Taxonomy" id="2679963"/>
    <lineage>
        <taxon>Bacteria</taxon>
        <taxon>Pseudomonadati</taxon>
        <taxon>Bacteroidota</taxon>
        <taxon>Sphingobacteriia</taxon>
        <taxon>Sphingobacteriales</taxon>
        <taxon>Sphingobacteriaceae</taxon>
        <taxon>Pedobacter</taxon>
    </lineage>
</organism>
<dbReference type="InterPro" id="IPR011990">
    <property type="entry name" value="TPR-like_helical_dom_sf"/>
</dbReference>
<feature type="repeat" description="TPR" evidence="1">
    <location>
        <begin position="460"/>
        <end position="493"/>
    </location>
</feature>
<dbReference type="SMART" id="SM00028">
    <property type="entry name" value="TPR"/>
    <property type="match status" value="2"/>
</dbReference>
<keyword evidence="5" id="KW-1185">Reference proteome</keyword>